<evidence type="ECO:0000256" key="1">
    <source>
        <dbReference type="SAM" id="MobiDB-lite"/>
    </source>
</evidence>
<dbReference type="EMBL" id="JAPWDO010000005">
    <property type="protein sequence ID" value="KAJ5470591.1"/>
    <property type="molecule type" value="Genomic_DNA"/>
</dbReference>
<sequence length="167" mass="18227">MPGASIQPMIVVADNFGKGNWFSSNGVEAHKLGTSSVIAIANEDAFLLSNASSAWSKDIDAARELCTRYEENKPLFCNKPVTVWIVYEQGNGGGPSIWGIMQGIQPAPRIVEQKYYGESFMNYPTDEDALFHLELVGRTLRATMRRQDGHGSPVAVTDNGPTLVHGQ</sequence>
<accession>A0A9W9WNA8</accession>
<dbReference type="Proteomes" id="UP001147760">
    <property type="component" value="Unassembled WGS sequence"/>
</dbReference>
<evidence type="ECO:0000313" key="3">
    <source>
        <dbReference type="Proteomes" id="UP001147760"/>
    </source>
</evidence>
<dbReference type="AlphaFoldDB" id="A0A9W9WNA8"/>
<dbReference type="OrthoDB" id="4256107at2759"/>
<feature type="region of interest" description="Disordered" evidence="1">
    <location>
        <begin position="146"/>
        <end position="167"/>
    </location>
</feature>
<keyword evidence="3" id="KW-1185">Reference proteome</keyword>
<protein>
    <submittedName>
        <fullName evidence="2">Uncharacterized protein</fullName>
    </submittedName>
</protein>
<reference evidence="2" key="2">
    <citation type="journal article" date="2023" name="IMA Fungus">
        <title>Comparative genomic study of the Penicillium genus elucidates a diverse pangenome and 15 lateral gene transfer events.</title>
        <authorList>
            <person name="Petersen C."/>
            <person name="Sorensen T."/>
            <person name="Nielsen M.R."/>
            <person name="Sondergaard T.E."/>
            <person name="Sorensen J.L."/>
            <person name="Fitzpatrick D.A."/>
            <person name="Frisvad J.C."/>
            <person name="Nielsen K.L."/>
        </authorList>
    </citation>
    <scope>NUCLEOTIDE SEQUENCE</scope>
    <source>
        <strain evidence="2">IBT 17660</strain>
    </source>
</reference>
<reference evidence="2" key="1">
    <citation type="submission" date="2022-12" db="EMBL/GenBank/DDBJ databases">
        <authorList>
            <person name="Petersen C."/>
        </authorList>
    </citation>
    <scope>NUCLEOTIDE SEQUENCE</scope>
    <source>
        <strain evidence="2">IBT 17660</strain>
    </source>
</reference>
<organism evidence="2 3">
    <name type="scientific">Penicillium desertorum</name>
    <dbReference type="NCBI Taxonomy" id="1303715"/>
    <lineage>
        <taxon>Eukaryota</taxon>
        <taxon>Fungi</taxon>
        <taxon>Dikarya</taxon>
        <taxon>Ascomycota</taxon>
        <taxon>Pezizomycotina</taxon>
        <taxon>Eurotiomycetes</taxon>
        <taxon>Eurotiomycetidae</taxon>
        <taxon>Eurotiales</taxon>
        <taxon>Aspergillaceae</taxon>
        <taxon>Penicillium</taxon>
    </lineage>
</organism>
<proteinExistence type="predicted"/>
<name>A0A9W9WNA8_9EURO</name>
<gene>
    <name evidence="2" type="ORF">N7530_007948</name>
</gene>
<comment type="caution">
    <text evidence="2">The sequence shown here is derived from an EMBL/GenBank/DDBJ whole genome shotgun (WGS) entry which is preliminary data.</text>
</comment>
<evidence type="ECO:0000313" key="2">
    <source>
        <dbReference type="EMBL" id="KAJ5470591.1"/>
    </source>
</evidence>